<proteinExistence type="inferred from homology"/>
<evidence type="ECO:0000256" key="3">
    <source>
        <dbReference type="ARBA" id="ARBA00022692"/>
    </source>
</evidence>
<feature type="transmembrane region" description="Helical" evidence="6">
    <location>
        <begin position="198"/>
        <end position="217"/>
    </location>
</feature>
<dbReference type="PANTHER" id="PTHR21716">
    <property type="entry name" value="TRANSMEMBRANE PROTEIN"/>
    <property type="match status" value="1"/>
</dbReference>
<feature type="transmembrane region" description="Helical" evidence="6">
    <location>
        <begin position="108"/>
        <end position="130"/>
    </location>
</feature>
<feature type="transmembrane region" description="Helical" evidence="6">
    <location>
        <begin position="804"/>
        <end position="821"/>
    </location>
</feature>
<evidence type="ECO:0000256" key="5">
    <source>
        <dbReference type="ARBA" id="ARBA00023136"/>
    </source>
</evidence>
<feature type="transmembrane region" description="Helical" evidence="6">
    <location>
        <begin position="738"/>
        <end position="760"/>
    </location>
</feature>
<protein>
    <recommendedName>
        <fullName evidence="9">Transmembrane protein 245</fullName>
    </recommendedName>
</protein>
<evidence type="ECO:0000256" key="2">
    <source>
        <dbReference type="ARBA" id="ARBA00009773"/>
    </source>
</evidence>
<keyword evidence="4 6" id="KW-1133">Transmembrane helix</keyword>
<sequence length="924" mass="104407">MSVLILRSALQLVHSEKLFYSWDMALQTETVRTFGRKSVLCVQRGHLHDMVLNEVIEDSLHLFFPHLATFYTTMNRSESIPIRRDRSFDSVLNRLLRMRSQNHESFRAAMYNFLIAAGVAAFVAVCIILGPFVRPLLWAFLMGAVLFPFKRRLAELLNNWFQRLEERDSNMLVSICLAPLEATEHCGRLLISWLCQHWQLLSSGCGVAVCVKLLVLYAPSGFLMTLWRWITFSHSLFVTIIGFLNAYVLIVLIVIYLSSVHFFWKPENKAHFVVAGQSMWIAIASYLCSFLGALQVPALLLVMSYVIASTAYHLQTTHDHDSSSFLDRLQKLFDRNDFEKSLSICCKGAGEPSLQSDVEDISLSETVDSEDTFDAKPAEETEGHQSDTYFKFLFYACLGTFLYRNIWMFILAAVPVFLHLLHTAGSYTGITQFVCNKINDAYHGVRSWALDHHSAVLPLCLPGVLELNYKINSIVRDSLKSSVESVTSILMIILMLLIIIFLSVFFCVNIYSETIEVAYLGKDLINKTITDRPELIDILPANIQASIDDALDNAHHYGRRKIETYIDDWLADADKVHATKLKEQILDVWDRLIQYWIDFNKAGTSYGPRVPTDALKSTFGEIVDNPGHFKELVLVAKQGIIGWAQSNTQTILEVAESLWHIIRTNLSMIMGVTGEILSLLLSGGQACIEFILDMIVFFTALFYLLSSSQEKYAPMQITKYMGYSASGIKVADALENSITVVLVSMFKCSTFTGLFTWLVHTVFGARIVFLPSALAALLAAAPFLGSYWCAVPAFLELWLAQDRFYAGLILFLLQFFVPSSFETAIYADLKGGGHPYLNGLAIAGGMYWIGWQGAIFGPLMLCFFIGLFEVATLAMRTSQEPRYVRSKLKEALFLFVCKLSYFIYVDNFAAEEYKRSSDEETRTT</sequence>
<reference evidence="7 8" key="1">
    <citation type="journal article" date="2019" name="J. Hered.">
        <title>An Improved Genome Assembly for Drosophila navojoa, the Basal Species in the mojavensis Cluster.</title>
        <authorList>
            <person name="Vanderlinde T."/>
            <person name="Dupim E.G."/>
            <person name="Nazario-Yepiz N.O."/>
            <person name="Carvalho A.B."/>
        </authorList>
    </citation>
    <scope>NUCLEOTIDE SEQUENCE [LARGE SCALE GENOMIC DNA]</scope>
    <source>
        <strain evidence="7">Navoj_Jal97</strain>
        <tissue evidence="7">Whole organism</tissue>
    </source>
</reference>
<feature type="transmembrane region" description="Helical" evidence="6">
    <location>
        <begin position="767"/>
        <end position="784"/>
    </location>
</feature>
<dbReference type="OrthoDB" id="6256716at2759"/>
<comment type="caution">
    <text evidence="7">The sequence shown here is derived from an EMBL/GenBank/DDBJ whole genome shotgun (WGS) entry which is preliminary data.</text>
</comment>
<dbReference type="STRING" id="7232.A0A484BK96"/>
<dbReference type="PANTHER" id="PTHR21716:SF4">
    <property type="entry name" value="TRANSMEMBRANE PROTEIN 245"/>
    <property type="match status" value="1"/>
</dbReference>
<dbReference type="InterPro" id="IPR002549">
    <property type="entry name" value="AI-2E-like"/>
</dbReference>
<feature type="transmembrane region" description="Helical" evidence="6">
    <location>
        <begin position="392"/>
        <end position="418"/>
    </location>
</feature>
<dbReference type="AlphaFoldDB" id="A0A484BK96"/>
<keyword evidence="5 6" id="KW-0472">Membrane</keyword>
<comment type="subcellular location">
    <subcellularLocation>
        <location evidence="1">Membrane</location>
        <topology evidence="1">Multi-pass membrane protein</topology>
    </subcellularLocation>
</comment>
<evidence type="ECO:0000313" key="7">
    <source>
        <dbReference type="EMBL" id="TDG48171.1"/>
    </source>
</evidence>
<feature type="transmembrane region" description="Helical" evidence="6">
    <location>
        <begin position="237"/>
        <end position="258"/>
    </location>
</feature>
<evidence type="ECO:0008006" key="9">
    <source>
        <dbReference type="Google" id="ProtNLM"/>
    </source>
</evidence>
<gene>
    <name evidence="7" type="ORF">AWZ03_005346</name>
</gene>
<organism evidence="7 8">
    <name type="scientific">Drosophila navojoa</name>
    <name type="common">Fruit fly</name>
    <dbReference type="NCBI Taxonomy" id="7232"/>
    <lineage>
        <taxon>Eukaryota</taxon>
        <taxon>Metazoa</taxon>
        <taxon>Ecdysozoa</taxon>
        <taxon>Arthropoda</taxon>
        <taxon>Hexapoda</taxon>
        <taxon>Insecta</taxon>
        <taxon>Pterygota</taxon>
        <taxon>Neoptera</taxon>
        <taxon>Endopterygota</taxon>
        <taxon>Diptera</taxon>
        <taxon>Brachycera</taxon>
        <taxon>Muscomorpha</taxon>
        <taxon>Ephydroidea</taxon>
        <taxon>Drosophilidae</taxon>
        <taxon>Drosophila</taxon>
    </lineage>
</organism>
<evidence type="ECO:0000256" key="4">
    <source>
        <dbReference type="ARBA" id="ARBA00022989"/>
    </source>
</evidence>
<dbReference type="GO" id="GO:0016020">
    <property type="term" value="C:membrane"/>
    <property type="evidence" value="ECO:0007669"/>
    <property type="project" value="UniProtKB-SubCell"/>
</dbReference>
<dbReference type="OMA" id="CVHFFWK"/>
<feature type="transmembrane region" description="Helical" evidence="6">
    <location>
        <begin position="489"/>
        <end position="512"/>
    </location>
</feature>
<accession>A0A484BK96</accession>
<evidence type="ECO:0000313" key="8">
    <source>
        <dbReference type="Proteomes" id="UP000295192"/>
    </source>
</evidence>
<evidence type="ECO:0000256" key="6">
    <source>
        <dbReference type="SAM" id="Phobius"/>
    </source>
</evidence>
<evidence type="ECO:0000256" key="1">
    <source>
        <dbReference type="ARBA" id="ARBA00004141"/>
    </source>
</evidence>
<keyword evidence="8" id="KW-1185">Reference proteome</keyword>
<dbReference type="Proteomes" id="UP000295192">
    <property type="component" value="Unassembled WGS sequence"/>
</dbReference>
<dbReference type="EMBL" id="LSRL02000035">
    <property type="protein sequence ID" value="TDG48171.1"/>
    <property type="molecule type" value="Genomic_DNA"/>
</dbReference>
<keyword evidence="3 6" id="KW-0812">Transmembrane</keyword>
<feature type="transmembrane region" description="Helical" evidence="6">
    <location>
        <begin position="855"/>
        <end position="875"/>
    </location>
</feature>
<name>A0A484BK96_DRONA</name>
<comment type="similarity">
    <text evidence="2">Belongs to the autoinducer-2 exporter (AI-2E) (TC 2.A.86) family.</text>
</comment>